<feature type="domain" description="RH1" evidence="11">
    <location>
        <begin position="42"/>
        <end position="132"/>
    </location>
</feature>
<feature type="region of interest" description="Disordered" evidence="10">
    <location>
        <begin position="910"/>
        <end position="930"/>
    </location>
</feature>
<feature type="region of interest" description="Disordered" evidence="10">
    <location>
        <begin position="1064"/>
        <end position="1098"/>
    </location>
</feature>
<feature type="region of interest" description="Disordered" evidence="10">
    <location>
        <begin position="1"/>
        <end position="20"/>
    </location>
</feature>
<feature type="coiled-coil region" evidence="9">
    <location>
        <begin position="133"/>
        <end position="199"/>
    </location>
</feature>
<evidence type="ECO:0000256" key="6">
    <source>
        <dbReference type="ARBA" id="ARBA00064055"/>
    </source>
</evidence>
<evidence type="ECO:0000259" key="12">
    <source>
        <dbReference type="PROSITE" id="PS51777"/>
    </source>
</evidence>
<accession>T1K0G0</accession>
<dbReference type="OrthoDB" id="6503116at2759"/>
<feature type="compositionally biased region" description="Basic and acidic residues" evidence="10">
    <location>
        <begin position="1"/>
        <end position="11"/>
    </location>
</feature>
<evidence type="ECO:0000256" key="5">
    <source>
        <dbReference type="ARBA" id="ARBA00059054"/>
    </source>
</evidence>
<protein>
    <recommendedName>
        <fullName evidence="7">JNK-interacting protein 3</fullName>
    </recommendedName>
    <alternativeName>
        <fullName evidence="8">Protein sunday driver</fullName>
    </alternativeName>
</protein>
<comment type="function">
    <text evidence="5">The JNK-interacting protein (JIP) group of scaffold proteins selectively mediates JNK-signaling by aggregating specific components of the MAPK cascade to form a functional JNK signaling module. May function as a regulator of vesicle transport, through interactions with the JNK-signaling components and motor proteins. Syd is required for efficient kinesin-I mediated axonal transport.</text>
</comment>
<feature type="domain" description="RH2" evidence="12">
    <location>
        <begin position="425"/>
        <end position="496"/>
    </location>
</feature>
<dbReference type="InterPro" id="IPR034744">
    <property type="entry name" value="RH2"/>
</dbReference>
<dbReference type="PROSITE" id="PS51777">
    <property type="entry name" value="RH2"/>
    <property type="match status" value="1"/>
</dbReference>
<evidence type="ECO:0000256" key="10">
    <source>
        <dbReference type="SAM" id="MobiDB-lite"/>
    </source>
</evidence>
<dbReference type="STRING" id="32264.T1K0G0"/>
<feature type="coiled-coil region" evidence="9">
    <location>
        <begin position="332"/>
        <end position="453"/>
    </location>
</feature>
<gene>
    <name evidence="13" type="primary">107372062</name>
</gene>
<dbReference type="GO" id="GO:0016192">
    <property type="term" value="P:vesicle-mediated transport"/>
    <property type="evidence" value="ECO:0007669"/>
    <property type="project" value="TreeGrafter"/>
</dbReference>
<reference evidence="13" key="2">
    <citation type="submission" date="2015-06" db="UniProtKB">
        <authorList>
            <consortium name="EnsemblMetazoa"/>
        </authorList>
    </citation>
    <scope>IDENTIFICATION</scope>
</reference>
<dbReference type="InterPro" id="IPR032486">
    <property type="entry name" value="JIP_LZII"/>
</dbReference>
<evidence type="ECO:0000313" key="14">
    <source>
        <dbReference type="Proteomes" id="UP000015104"/>
    </source>
</evidence>
<dbReference type="PROSITE" id="PS51776">
    <property type="entry name" value="RH1"/>
    <property type="match status" value="1"/>
</dbReference>
<dbReference type="AlphaFoldDB" id="T1K0G0"/>
<dbReference type="PANTHER" id="PTHR13886:SF4">
    <property type="entry name" value="JNK-INTERACTING PROTEIN 3"/>
    <property type="match status" value="1"/>
</dbReference>
<evidence type="ECO:0000256" key="7">
    <source>
        <dbReference type="ARBA" id="ARBA00069747"/>
    </source>
</evidence>
<comment type="subcellular location">
    <subcellularLocation>
        <location evidence="1">Cytoplasm</location>
    </subcellularLocation>
</comment>
<name>T1K0G0_TETUR</name>
<keyword evidence="14" id="KW-1185">Reference proteome</keyword>
<dbReference type="eggNOG" id="KOG2077">
    <property type="taxonomic scope" value="Eukaryota"/>
</dbReference>
<comment type="similarity">
    <text evidence="2">Belongs to the JIP scaffold family.</text>
</comment>
<proteinExistence type="inferred from homology"/>
<evidence type="ECO:0000256" key="1">
    <source>
        <dbReference type="ARBA" id="ARBA00004496"/>
    </source>
</evidence>
<keyword evidence="3" id="KW-0963">Cytoplasm</keyword>
<dbReference type="EnsemblMetazoa" id="tetur03g07650.1">
    <property type="protein sequence ID" value="tetur03g07650.1"/>
    <property type="gene ID" value="tetur03g07650"/>
</dbReference>
<dbReference type="GO" id="GO:0008432">
    <property type="term" value="F:JUN kinase binding"/>
    <property type="evidence" value="ECO:0007669"/>
    <property type="project" value="TreeGrafter"/>
</dbReference>
<evidence type="ECO:0000256" key="4">
    <source>
        <dbReference type="ARBA" id="ARBA00023054"/>
    </source>
</evidence>
<dbReference type="Pfam" id="PF19056">
    <property type="entry name" value="WD40_2"/>
    <property type="match status" value="1"/>
</dbReference>
<evidence type="ECO:0000259" key="11">
    <source>
        <dbReference type="PROSITE" id="PS51776"/>
    </source>
</evidence>
<dbReference type="Gene3D" id="1.20.5.1000">
    <property type="entry name" value="arf6 gtpase in complex with a specific effector, jip4"/>
    <property type="match status" value="1"/>
</dbReference>
<dbReference type="Pfam" id="PF09744">
    <property type="entry name" value="RH1"/>
    <property type="match status" value="1"/>
</dbReference>
<sequence length="1175" mass="130919">MGMEFNSDKNSKVSFTGPDAKEEENLDNLCNETIYEVLGQISGQRQLDSPTSHVVSERVQNLASQIYTELQKIINRFSDEDEIVGGLMPLIVNVLESLDIALIESQQLQVELELCKDDNEQLVSAFDKEKAIKKRIEQKLLEYEFQSEDERQQYAQKINSLENIVKMLELKAKNSADHASRLEEKEQELKTENSKLHTRYNDLLRSHCDLMERMKILIGGDDDTGQTNIVPSSNNKPTTSRKSDVESYSSHSEEVDINMPSKNLASAIMGPRQAWIDTDLSLEDASIIEEVDEIPRDREKDREMNSLTGRISHQDKYASSVTDNFFGMEKEVQNLIRENDELLATKNALNIVKDDLIVKVDELQSDLTMSREEVQQLTAVKDKLKSRIAQLEDELKKTKEELNEVKQKVTAQPQDDEEGTPMTQRKRFTRMEMARVLMERNHYKERLIELQEAIRWTELIRASKTEGEKKSVWKFLSNFFGTTGGTLPKEGNRSPVKTAIRYGTSNPDQVTPALEAMKRRSRTQHSGDLVLLMDADISSERARSLKAVRAHVPRTNGDRIMAYGWSIAGSGKESSESSVEGGTYLTSLGLRHASVPVPIYCRPLNNDDLGLKIWCAAAVDLTGGEAGFPGNQNAKAETPTAEKVSIAAIADLENEIGAAINDQNDFPDAKKLSTFAWICSVSNSKSKVNIVNIKNNPSEFLDSFTVKTHLLCIASIPGAKNNDIYDYNDIDLDNIKIVEIDPPQQQPSPVPPSNNEKIETVQAKDALKVSFEDEKDDLLSKEAISKNVQLEKLTEYVAYTEPPSPSVSDDIQTSNTTVYQPMSTCLPTMWLGGQNCMLYVHSGLAQWSHCICSVRLPDSILQIVHFKGRVFVALANGQCCIFVRSPTNGCWDFSKYLIIDMSKANSLSSDSVNKNGSGNSGSGTSSPASTATASYSIRCMEVTKTSVWLGYRNMVYILDPVALKIIHSLTVHPRKETQVRQLAAMGDGVWCSIRLDSTLRLYSALKPYQHLQDVDIEPYVSKMLSSKAFSFIRVTALRASNNRLWIGTANGVILSIPCDKIRSTNADSPSNESSSGNSLKSSDSTNHKTPTSSSLVSESDVGPISIATFIPKCNPSQSQLSYHGHKDAVKFFLMAKNLITSGGEGYIDFRLNPEEESNSLSKGDRSHLIVWELNS</sequence>
<feature type="region of interest" description="Disordered" evidence="10">
    <location>
        <begin position="220"/>
        <end position="255"/>
    </location>
</feature>
<evidence type="ECO:0000256" key="9">
    <source>
        <dbReference type="SAM" id="Coils"/>
    </source>
</evidence>
<dbReference type="GO" id="GO:0005078">
    <property type="term" value="F:MAP-kinase scaffold activity"/>
    <property type="evidence" value="ECO:0007669"/>
    <property type="project" value="InterPro"/>
</dbReference>
<organism evidence="13 14">
    <name type="scientific">Tetranychus urticae</name>
    <name type="common">Two-spotted spider mite</name>
    <dbReference type="NCBI Taxonomy" id="32264"/>
    <lineage>
        <taxon>Eukaryota</taxon>
        <taxon>Metazoa</taxon>
        <taxon>Ecdysozoa</taxon>
        <taxon>Arthropoda</taxon>
        <taxon>Chelicerata</taxon>
        <taxon>Arachnida</taxon>
        <taxon>Acari</taxon>
        <taxon>Acariformes</taxon>
        <taxon>Trombidiformes</taxon>
        <taxon>Prostigmata</taxon>
        <taxon>Eleutherengona</taxon>
        <taxon>Raphignathae</taxon>
        <taxon>Tetranychoidea</taxon>
        <taxon>Tetranychidae</taxon>
        <taxon>Tetranychus</taxon>
    </lineage>
</organism>
<dbReference type="GO" id="GO:0030159">
    <property type="term" value="F:signaling receptor complex adaptor activity"/>
    <property type="evidence" value="ECO:0007669"/>
    <property type="project" value="TreeGrafter"/>
</dbReference>
<dbReference type="Proteomes" id="UP000015104">
    <property type="component" value="Unassembled WGS sequence"/>
</dbReference>
<dbReference type="InterPro" id="IPR034743">
    <property type="entry name" value="RH1"/>
</dbReference>
<keyword evidence="4 9" id="KW-0175">Coiled coil</keyword>
<dbReference type="GO" id="GO:0005737">
    <property type="term" value="C:cytoplasm"/>
    <property type="evidence" value="ECO:0007669"/>
    <property type="project" value="UniProtKB-SubCell"/>
</dbReference>
<evidence type="ECO:0000256" key="2">
    <source>
        <dbReference type="ARBA" id="ARBA00009866"/>
    </source>
</evidence>
<dbReference type="FunFam" id="1.20.5.1000:FF:000001">
    <property type="entry name" value="C-Jun-amino-terminal kinase-interacting protein 3 isoform X2"/>
    <property type="match status" value="1"/>
</dbReference>
<feature type="compositionally biased region" description="Low complexity" evidence="10">
    <location>
        <begin position="1064"/>
        <end position="1084"/>
    </location>
</feature>
<evidence type="ECO:0000256" key="8">
    <source>
        <dbReference type="ARBA" id="ARBA00082388"/>
    </source>
</evidence>
<dbReference type="PANTHER" id="PTHR13886">
    <property type="entry name" value="JNK/SAPK-ASSOCIATED PROTEIN"/>
    <property type="match status" value="1"/>
</dbReference>
<reference evidence="14" key="1">
    <citation type="submission" date="2011-08" db="EMBL/GenBank/DDBJ databases">
        <authorList>
            <person name="Rombauts S."/>
        </authorList>
    </citation>
    <scope>NUCLEOTIDE SEQUENCE</scope>
    <source>
        <strain evidence="14">London</strain>
    </source>
</reference>
<evidence type="ECO:0000313" key="13">
    <source>
        <dbReference type="EnsemblMetazoa" id="tetur03g07650.1"/>
    </source>
</evidence>
<dbReference type="HOGENOM" id="CLU_003841_0_0_1"/>
<comment type="subunit">
    <text evidence="6">Forms homo- and heterooligomeric complexes. Binds the TPR motif-containing C-terminal of kinesin light chain, Klc. Pre-assembled syd scaffolding complexes are then transported as a cargo of kinesin, to the required subcellular location.</text>
</comment>
<dbReference type="Pfam" id="PF16471">
    <property type="entry name" value="JIP_LZII"/>
    <property type="match status" value="1"/>
</dbReference>
<feature type="compositionally biased region" description="Polar residues" evidence="10">
    <location>
        <begin position="225"/>
        <end position="250"/>
    </location>
</feature>
<dbReference type="InterPro" id="IPR039911">
    <property type="entry name" value="JIP3/JIP4"/>
</dbReference>
<dbReference type="GO" id="GO:0019894">
    <property type="term" value="F:kinesin binding"/>
    <property type="evidence" value="ECO:0007669"/>
    <property type="project" value="TreeGrafter"/>
</dbReference>
<dbReference type="EMBL" id="CAEY01001141">
    <property type="status" value="NOT_ANNOTATED_CDS"/>
    <property type="molecule type" value="Genomic_DNA"/>
</dbReference>
<feature type="compositionally biased region" description="Polar residues" evidence="10">
    <location>
        <begin position="1087"/>
        <end position="1097"/>
    </location>
</feature>
<evidence type="ECO:0000256" key="3">
    <source>
        <dbReference type="ARBA" id="ARBA00022490"/>
    </source>
</evidence>